<keyword evidence="1" id="KW-0723">Serine/threonine-protein kinase</keyword>
<feature type="region of interest" description="Disordered" evidence="9">
    <location>
        <begin position="667"/>
        <end position="694"/>
    </location>
</feature>
<proteinExistence type="predicted"/>
<evidence type="ECO:0000256" key="2">
    <source>
        <dbReference type="ARBA" id="ARBA00022679"/>
    </source>
</evidence>
<evidence type="ECO:0000256" key="5">
    <source>
        <dbReference type="ARBA" id="ARBA00022840"/>
    </source>
</evidence>
<evidence type="ECO:0000256" key="8">
    <source>
        <dbReference type="PIRSR" id="PIRSR630616-3"/>
    </source>
</evidence>
<name>A0A8J4B4J2_9CHLO</name>
<dbReference type="InterPro" id="IPR011009">
    <property type="entry name" value="Kinase-like_dom_sf"/>
</dbReference>
<dbReference type="EMBL" id="BNCO01000016">
    <property type="protein sequence ID" value="GIL53960.1"/>
    <property type="molecule type" value="Genomic_DNA"/>
</dbReference>
<dbReference type="GO" id="GO:0004674">
    <property type="term" value="F:protein serine/threonine kinase activity"/>
    <property type="evidence" value="ECO:0007669"/>
    <property type="project" value="UniProtKB-KW"/>
</dbReference>
<feature type="region of interest" description="Disordered" evidence="9">
    <location>
        <begin position="329"/>
        <end position="348"/>
    </location>
</feature>
<feature type="domain" description="Protein kinase" evidence="10">
    <location>
        <begin position="381"/>
        <end position="684"/>
    </location>
</feature>
<evidence type="ECO:0000313" key="12">
    <source>
        <dbReference type="Proteomes" id="UP000747399"/>
    </source>
</evidence>
<feature type="compositionally biased region" description="Low complexity" evidence="9">
    <location>
        <begin position="622"/>
        <end position="641"/>
    </location>
</feature>
<evidence type="ECO:0000259" key="10">
    <source>
        <dbReference type="PROSITE" id="PS50011"/>
    </source>
</evidence>
<dbReference type="AlphaFoldDB" id="A0A8J4B4J2"/>
<evidence type="ECO:0000256" key="9">
    <source>
        <dbReference type="SAM" id="MobiDB-lite"/>
    </source>
</evidence>
<feature type="region of interest" description="Disordered" evidence="9">
    <location>
        <begin position="608"/>
        <end position="641"/>
    </location>
</feature>
<dbReference type="InterPro" id="IPR030616">
    <property type="entry name" value="Aur-like"/>
</dbReference>
<evidence type="ECO:0000256" key="4">
    <source>
        <dbReference type="ARBA" id="ARBA00022777"/>
    </source>
</evidence>
<feature type="cross-link" description="Glycyl lysine isopeptide (Lys-Gly) (interchain with G-Cter in SUMO2)" evidence="8">
    <location>
        <position position="509"/>
    </location>
</feature>
<protein>
    <recommendedName>
        <fullName evidence="10">Protein kinase domain-containing protein</fullName>
    </recommendedName>
</protein>
<feature type="compositionally biased region" description="Pro residues" evidence="9">
    <location>
        <begin position="337"/>
        <end position="348"/>
    </location>
</feature>
<evidence type="ECO:0000256" key="1">
    <source>
        <dbReference type="ARBA" id="ARBA00022527"/>
    </source>
</evidence>
<dbReference type="PANTHER" id="PTHR24350">
    <property type="entry name" value="SERINE/THREONINE-PROTEIN KINASE IAL-RELATED"/>
    <property type="match status" value="1"/>
</dbReference>
<dbReference type="PROSITE" id="PS50011">
    <property type="entry name" value="PROTEIN_KINASE_DOM"/>
    <property type="match status" value="1"/>
</dbReference>
<dbReference type="Pfam" id="PF00069">
    <property type="entry name" value="Pkinase"/>
    <property type="match status" value="1"/>
</dbReference>
<keyword evidence="12" id="KW-1185">Reference proteome</keyword>
<evidence type="ECO:0000313" key="11">
    <source>
        <dbReference type="EMBL" id="GIL53960.1"/>
    </source>
</evidence>
<feature type="binding site" evidence="7">
    <location>
        <position position="525"/>
    </location>
    <ligand>
        <name>ATP</name>
        <dbReference type="ChEBI" id="CHEBI:30616"/>
    </ligand>
</feature>
<dbReference type="GO" id="GO:0005524">
    <property type="term" value="F:ATP binding"/>
    <property type="evidence" value="ECO:0007669"/>
    <property type="project" value="UniProtKB-KW"/>
</dbReference>
<keyword evidence="4" id="KW-0418">Kinase</keyword>
<accession>A0A8J4B4J2</accession>
<gene>
    <name evidence="11" type="ORF">Vafri_9524</name>
</gene>
<dbReference type="Proteomes" id="UP000747399">
    <property type="component" value="Unassembled WGS sequence"/>
</dbReference>
<feature type="region of interest" description="Disordered" evidence="9">
    <location>
        <begin position="113"/>
        <end position="159"/>
    </location>
</feature>
<comment type="caution">
    <text evidence="11">The sequence shown here is derived from an EMBL/GenBank/DDBJ whole genome shotgun (WGS) entry which is preliminary data.</text>
</comment>
<dbReference type="SUPFAM" id="SSF56112">
    <property type="entry name" value="Protein kinase-like (PK-like)"/>
    <property type="match status" value="1"/>
</dbReference>
<feature type="binding site" evidence="7">
    <location>
        <position position="410"/>
    </location>
    <ligand>
        <name>ATP</name>
        <dbReference type="ChEBI" id="CHEBI:30616"/>
    </ligand>
</feature>
<sequence>MPSSRRMISTLDGAVSDIVGGIGDIAISPAQIVPRKPRLSRLTELLFGIKSMKLNTFVRRQSNSLDICLTSERCRRPDAVDPAVSASGANSIAQPRLSESRIFPFLGPRLNDCTSQSSSQPHMLDSRQSSPDNKPRSQFQSPPEPPGPSLLLPSAASGGESPLRTVATIAPDVSVVASSSCAAVKPSPLPPRVDSAMIQILDPSVAPEDLDPYPQDLSPYADPEPWYDNDIVLSVAYNGLAAKNIAYNVQPKEITRNYKNSSLDGDNILISGNVARQRQPVVSGGTVVQLQTGATADSPAAAESVVSPHRPRVTLKKQLTDMDTATAAMASSLQRAPPSPSPSPLPQPAAPLRHLVPTQLLTTSAVAPEAMRRPHWCMEDYAVDRRLYRSSTASVYSATCIRSGLPVALKIYSLAHVPRNVVHMLRREVEIQTMLVHKNIVRLYGAFQDSTSQRLVLVLELGGNGSLVEVHRALCCRMSESQARVLVLRPLLEAMSYFHSLGIVHRDIKPDNILFSKDWRLLLADFGIAIDITAERAVTRAGTVEYMAPEVERCPLKMLPEENKENKDLAYTTAVDVWAVGCLAYLLLLGFPPYIKANNHNNHNHNYHCHANNNGTDGTQTAAAEPSAGSAPSAAPTAPAACGSRALTFPTSTSPLARDFISAALADRPEDRPTARQLLQHPWMQQQHVSSTDD</sequence>
<evidence type="ECO:0000256" key="6">
    <source>
        <dbReference type="PIRSR" id="PIRSR630616-1"/>
    </source>
</evidence>
<organism evidence="11 12">
    <name type="scientific">Volvox africanus</name>
    <dbReference type="NCBI Taxonomy" id="51714"/>
    <lineage>
        <taxon>Eukaryota</taxon>
        <taxon>Viridiplantae</taxon>
        <taxon>Chlorophyta</taxon>
        <taxon>core chlorophytes</taxon>
        <taxon>Chlorophyceae</taxon>
        <taxon>CS clade</taxon>
        <taxon>Chlamydomonadales</taxon>
        <taxon>Volvocaceae</taxon>
        <taxon>Volvox</taxon>
    </lineage>
</organism>
<dbReference type="Gene3D" id="1.10.510.10">
    <property type="entry name" value="Transferase(Phosphotransferase) domain 1"/>
    <property type="match status" value="1"/>
</dbReference>
<feature type="compositionally biased region" description="Polar residues" evidence="9">
    <location>
        <begin position="683"/>
        <end position="694"/>
    </location>
</feature>
<keyword evidence="5 7" id="KW-0067">ATP-binding</keyword>
<dbReference type="InterPro" id="IPR000719">
    <property type="entry name" value="Prot_kinase_dom"/>
</dbReference>
<feature type="compositionally biased region" description="Low complexity" evidence="9">
    <location>
        <begin position="149"/>
        <end position="159"/>
    </location>
</feature>
<dbReference type="PROSITE" id="PS00108">
    <property type="entry name" value="PROTEIN_KINASE_ST"/>
    <property type="match status" value="1"/>
</dbReference>
<keyword evidence="2" id="KW-0808">Transferase</keyword>
<evidence type="ECO:0000256" key="3">
    <source>
        <dbReference type="ARBA" id="ARBA00022741"/>
    </source>
</evidence>
<dbReference type="Gene3D" id="3.30.200.20">
    <property type="entry name" value="Phosphorylase Kinase, domain 1"/>
    <property type="match status" value="1"/>
</dbReference>
<reference evidence="11" key="1">
    <citation type="journal article" date="2021" name="Proc. Natl. Acad. Sci. U.S.A.">
        <title>Three genomes in the algal genus Volvox reveal the fate of a haploid sex-determining region after a transition to homothallism.</title>
        <authorList>
            <person name="Yamamoto K."/>
            <person name="Hamaji T."/>
            <person name="Kawai-Toyooka H."/>
            <person name="Matsuzaki R."/>
            <person name="Takahashi F."/>
            <person name="Nishimura Y."/>
            <person name="Kawachi M."/>
            <person name="Noguchi H."/>
            <person name="Minakuchi Y."/>
            <person name="Umen J.G."/>
            <person name="Toyoda A."/>
            <person name="Nozaki H."/>
        </authorList>
    </citation>
    <scope>NUCLEOTIDE SEQUENCE</scope>
    <source>
        <strain evidence="11">NIES-3780</strain>
    </source>
</reference>
<dbReference type="InterPro" id="IPR008271">
    <property type="entry name" value="Ser/Thr_kinase_AS"/>
</dbReference>
<evidence type="ECO:0000256" key="7">
    <source>
        <dbReference type="PIRSR" id="PIRSR630616-2"/>
    </source>
</evidence>
<feature type="compositionally biased region" description="Polar residues" evidence="9">
    <location>
        <begin position="113"/>
        <end position="140"/>
    </location>
</feature>
<feature type="active site" description="Proton acceptor" evidence="6">
    <location>
        <position position="507"/>
    </location>
</feature>
<dbReference type="SMART" id="SM00220">
    <property type="entry name" value="S_TKc"/>
    <property type="match status" value="1"/>
</dbReference>
<keyword evidence="3 7" id="KW-0547">Nucleotide-binding</keyword>